<dbReference type="EMBL" id="GL732524">
    <property type="protein sequence ID" value="EFX89621.1"/>
    <property type="molecule type" value="Genomic_DNA"/>
</dbReference>
<feature type="domain" description="IC97/Casc1 N-terminal" evidence="3">
    <location>
        <begin position="15"/>
        <end position="193"/>
    </location>
</feature>
<dbReference type="InterPro" id="IPR031826">
    <property type="entry name" value="IC97/Casc1_N"/>
</dbReference>
<evidence type="ECO:0000256" key="2">
    <source>
        <dbReference type="SAM" id="MobiDB-lite"/>
    </source>
</evidence>
<evidence type="ECO:0000313" key="4">
    <source>
        <dbReference type="EMBL" id="EFX89621.1"/>
    </source>
</evidence>
<dbReference type="eggNOG" id="ENOG502QQM9">
    <property type="taxonomic scope" value="Eukaryota"/>
</dbReference>
<feature type="region of interest" description="Disordered" evidence="2">
    <location>
        <begin position="1"/>
        <end position="20"/>
    </location>
</feature>
<dbReference type="GO" id="GO:0008017">
    <property type="term" value="F:microtubule binding"/>
    <property type="evidence" value="ECO:0000318"/>
    <property type="project" value="GO_Central"/>
</dbReference>
<dbReference type="PANTHER" id="PTHR20929:SF11">
    <property type="entry name" value="DYNEIN AXONEMAL INTERMEDIATE CHAIN 7"/>
    <property type="match status" value="1"/>
</dbReference>
<dbReference type="Pfam" id="PF15927">
    <property type="entry name" value="Casc1_N"/>
    <property type="match status" value="1"/>
</dbReference>
<feature type="region of interest" description="Disordered" evidence="2">
    <location>
        <begin position="510"/>
        <end position="554"/>
    </location>
</feature>
<feature type="compositionally biased region" description="Acidic residues" evidence="2">
    <location>
        <begin position="534"/>
        <end position="545"/>
    </location>
</feature>
<comment type="similarity">
    <text evidence="1">Belongs to the DNAI7 family.</text>
</comment>
<protein>
    <recommendedName>
        <fullName evidence="3">IC97/Casc1 N-terminal domain-containing protein</fullName>
    </recommendedName>
</protein>
<dbReference type="AlphaFoldDB" id="E9FTK5"/>
<proteinExistence type="inferred from homology"/>
<feature type="region of interest" description="Disordered" evidence="2">
    <location>
        <begin position="382"/>
        <end position="401"/>
    </location>
</feature>
<name>E9FTK5_DAPPU</name>
<evidence type="ECO:0000313" key="5">
    <source>
        <dbReference type="Proteomes" id="UP000000305"/>
    </source>
</evidence>
<keyword evidence="5" id="KW-1185">Reference proteome</keyword>
<dbReference type="GO" id="GO:0005930">
    <property type="term" value="C:axoneme"/>
    <property type="evidence" value="ECO:0000318"/>
    <property type="project" value="GO_Central"/>
</dbReference>
<dbReference type="PANTHER" id="PTHR20929">
    <property type="entry name" value="LUNG ADENOMA SUSCEPTIBILITY 1-RELATED"/>
    <property type="match status" value="1"/>
</dbReference>
<reference evidence="4 5" key="1">
    <citation type="journal article" date="2011" name="Science">
        <title>The ecoresponsive genome of Daphnia pulex.</title>
        <authorList>
            <person name="Colbourne J.K."/>
            <person name="Pfrender M.E."/>
            <person name="Gilbert D."/>
            <person name="Thomas W.K."/>
            <person name="Tucker A."/>
            <person name="Oakley T.H."/>
            <person name="Tokishita S."/>
            <person name="Aerts A."/>
            <person name="Arnold G.J."/>
            <person name="Basu M.K."/>
            <person name="Bauer D.J."/>
            <person name="Caceres C.E."/>
            <person name="Carmel L."/>
            <person name="Casola C."/>
            <person name="Choi J.H."/>
            <person name="Detter J.C."/>
            <person name="Dong Q."/>
            <person name="Dusheyko S."/>
            <person name="Eads B.D."/>
            <person name="Frohlich T."/>
            <person name="Geiler-Samerotte K.A."/>
            <person name="Gerlach D."/>
            <person name="Hatcher P."/>
            <person name="Jogdeo S."/>
            <person name="Krijgsveld J."/>
            <person name="Kriventseva E.V."/>
            <person name="Kultz D."/>
            <person name="Laforsch C."/>
            <person name="Lindquist E."/>
            <person name="Lopez J."/>
            <person name="Manak J.R."/>
            <person name="Muller J."/>
            <person name="Pangilinan J."/>
            <person name="Patwardhan R.P."/>
            <person name="Pitluck S."/>
            <person name="Pritham E.J."/>
            <person name="Rechtsteiner A."/>
            <person name="Rho M."/>
            <person name="Rogozin I.B."/>
            <person name="Sakarya O."/>
            <person name="Salamov A."/>
            <person name="Schaack S."/>
            <person name="Shapiro H."/>
            <person name="Shiga Y."/>
            <person name="Skalitzky C."/>
            <person name="Smith Z."/>
            <person name="Souvorov A."/>
            <person name="Sung W."/>
            <person name="Tang Z."/>
            <person name="Tsuchiya D."/>
            <person name="Tu H."/>
            <person name="Vos H."/>
            <person name="Wang M."/>
            <person name="Wolf Y.I."/>
            <person name="Yamagata H."/>
            <person name="Yamada T."/>
            <person name="Ye Y."/>
            <person name="Shaw J.R."/>
            <person name="Andrews J."/>
            <person name="Crease T.J."/>
            <person name="Tang H."/>
            <person name="Lucas S.M."/>
            <person name="Robertson H.M."/>
            <person name="Bork P."/>
            <person name="Koonin E.V."/>
            <person name="Zdobnov E.M."/>
            <person name="Grigoriev I.V."/>
            <person name="Lynch M."/>
            <person name="Boore J.L."/>
        </authorList>
    </citation>
    <scope>NUCLEOTIDE SEQUENCE [LARGE SCALE GENOMIC DNA]</scope>
</reference>
<dbReference type="InterPro" id="IPR023247">
    <property type="entry name" value="IC97/Dnai7-like"/>
</dbReference>
<evidence type="ECO:0000259" key="3">
    <source>
        <dbReference type="Pfam" id="PF15927"/>
    </source>
</evidence>
<evidence type="ECO:0000256" key="1">
    <source>
        <dbReference type="ARBA" id="ARBA00024332"/>
    </source>
</evidence>
<organism evidence="4 5">
    <name type="scientific">Daphnia pulex</name>
    <name type="common">Water flea</name>
    <dbReference type="NCBI Taxonomy" id="6669"/>
    <lineage>
        <taxon>Eukaryota</taxon>
        <taxon>Metazoa</taxon>
        <taxon>Ecdysozoa</taxon>
        <taxon>Arthropoda</taxon>
        <taxon>Crustacea</taxon>
        <taxon>Branchiopoda</taxon>
        <taxon>Diplostraca</taxon>
        <taxon>Cladocera</taxon>
        <taxon>Anomopoda</taxon>
        <taxon>Daphniidae</taxon>
        <taxon>Daphnia</taxon>
    </lineage>
</organism>
<dbReference type="STRING" id="6669.E9FTK5"/>
<gene>
    <name evidence="4" type="ORF">DAPPUDRAFT_94960</name>
</gene>
<feature type="compositionally biased region" description="Gly residues" evidence="2">
    <location>
        <begin position="516"/>
        <end position="533"/>
    </location>
</feature>
<accession>E9FTK5</accession>
<dbReference type="HOGENOM" id="CLU_351703_0_0_1"/>
<dbReference type="KEGG" id="dpx:DAPPUDRAFT_94960"/>
<dbReference type="Proteomes" id="UP000000305">
    <property type="component" value="Unassembled WGS sequence"/>
</dbReference>
<dbReference type="OrthoDB" id="297923at2759"/>
<sequence length="800" mass="90570">MKSRKQLEAQQRYKKEQEERQRIKNEELRLEMERRRREQQEKEEQEARIKKERQIREVQLCRTHCERSTALLTTCTTALASWSVQQWQLKKFHWCMRVDGLPDPGHLPQLNAYRYRWIENSENTEPSMERLLSRAPELNQVLHDLNELIENTHDVPIKQVQQLCLMHKELSKLLVLEIEAAIKSVLGDVERHLLPDESLLNVQTCSKLFSLALGTDTAKNSSLTLHDFPRLGVKLDLPQIILTNMKPVVASFVWFKEGHFLEPPQLNGVPSLPTLLHPLSPDDPLYNLVPESMREPQQEDVHLVRADQEQPSANDVKPDEFTLDFDSHLLVMGVLQLQLLQLPIQPRRFSEWTVALLEDGDMIKIYEFHACFNETAAAKEAEKAGKRGKNDDDDEPGDGKEANEELRKLISFKIKLPPSAFWLGCPRPVIYQKDSGTWKSKGVWDVRFFEEIGGPTVQFRLEEPAIMAFAQAKRVNLPLQGWTLVPSHMRSSIINSLVSKAPVEAAKGTAVNETRGAGGGGGGGGGGDGGGGEDWSDDEGSDDEEGGGRGGGTAVVEEAADEPDEIEYDPEANSITLTLNGTIVSVDIEIQEHQVLLRRVRTSICVNIQDLTNRPMTPFELIKSLRRRGLEISPSYKVSAMVDELAKNKNRTVENHLYRCVALLAASEKFSFLHSRWNQLAGDENFVLQYQKLEKETMVGISFFNHFYLMITNGLRLQSPPALAQVSFDRTRLLPFNESSLSLEQQENVKEAEPQFYADLLNALFETSPVELRNEILEPSPDFVETIYTMLAATRPISNA</sequence>
<dbReference type="GO" id="GO:0048487">
    <property type="term" value="F:beta-tubulin binding"/>
    <property type="evidence" value="ECO:0000318"/>
    <property type="project" value="GO_Central"/>
</dbReference>
<dbReference type="InParanoid" id="E9FTK5"/>